<feature type="domain" description="PEX14-like helix-turn-helix" evidence="3">
    <location>
        <begin position="8"/>
        <end position="86"/>
    </location>
</feature>
<feature type="region of interest" description="Disordered" evidence="1">
    <location>
        <begin position="33"/>
        <end position="52"/>
    </location>
</feature>
<protein>
    <submittedName>
        <fullName evidence="4">Uncharacterized protein</fullName>
    </submittedName>
</protein>
<evidence type="ECO:0000313" key="4">
    <source>
        <dbReference type="EMBL" id="RKP10022.1"/>
    </source>
</evidence>
<accession>A0A4P9XVH4</accession>
<proteinExistence type="predicted"/>
<dbReference type="AlphaFoldDB" id="A0A4P9XVH4"/>
<dbReference type="PANTHER" id="PTHR36855">
    <property type="entry name" value="CHROMOSOME 10, WHOLE GENOME SHOTGUN SEQUENCE"/>
    <property type="match status" value="1"/>
</dbReference>
<evidence type="ECO:0000313" key="5">
    <source>
        <dbReference type="Proteomes" id="UP000271241"/>
    </source>
</evidence>
<keyword evidence="5" id="KW-1185">Reference proteome</keyword>
<organism evidence="4 5">
    <name type="scientific">Thamnocephalis sphaerospora</name>
    <dbReference type="NCBI Taxonomy" id="78915"/>
    <lineage>
        <taxon>Eukaryota</taxon>
        <taxon>Fungi</taxon>
        <taxon>Fungi incertae sedis</taxon>
        <taxon>Zoopagomycota</taxon>
        <taxon>Zoopagomycotina</taxon>
        <taxon>Zoopagomycetes</taxon>
        <taxon>Zoopagales</taxon>
        <taxon>Sigmoideomycetaceae</taxon>
        <taxon>Thamnocephalis</taxon>
    </lineage>
</organism>
<feature type="domain" description="Peroxisomal membrane protein PEX14-like KPWE" evidence="2">
    <location>
        <begin position="129"/>
        <end position="175"/>
    </location>
</feature>
<dbReference type="InterPro" id="IPR058841">
    <property type="entry name" value="HTH_76"/>
</dbReference>
<feature type="compositionally biased region" description="Low complexity" evidence="1">
    <location>
        <begin position="176"/>
        <end position="187"/>
    </location>
</feature>
<evidence type="ECO:0000259" key="3">
    <source>
        <dbReference type="Pfam" id="PF25871"/>
    </source>
</evidence>
<dbReference type="PANTHER" id="PTHR36855:SF1">
    <property type="entry name" value="PEROXISOME MEMBRANE ANCHOR PROTEIN PEX14P N-TERMINAL DOMAIN-CONTAINING PROTEIN"/>
    <property type="match status" value="1"/>
</dbReference>
<reference evidence="5" key="1">
    <citation type="journal article" date="2018" name="Nat. Microbiol.">
        <title>Leveraging single-cell genomics to expand the fungal tree of life.</title>
        <authorList>
            <person name="Ahrendt S.R."/>
            <person name="Quandt C.A."/>
            <person name="Ciobanu D."/>
            <person name="Clum A."/>
            <person name="Salamov A."/>
            <person name="Andreopoulos B."/>
            <person name="Cheng J.F."/>
            <person name="Woyke T."/>
            <person name="Pelin A."/>
            <person name="Henrissat B."/>
            <person name="Reynolds N.K."/>
            <person name="Benny G.L."/>
            <person name="Smith M.E."/>
            <person name="James T.Y."/>
            <person name="Grigoriev I.V."/>
        </authorList>
    </citation>
    <scope>NUCLEOTIDE SEQUENCE [LARGE SCALE GENOMIC DNA]</scope>
    <source>
        <strain evidence="5">RSA 1356</strain>
    </source>
</reference>
<dbReference type="EMBL" id="KZ992475">
    <property type="protein sequence ID" value="RKP10022.1"/>
    <property type="molecule type" value="Genomic_DNA"/>
</dbReference>
<feature type="compositionally biased region" description="Basic and acidic residues" evidence="1">
    <location>
        <begin position="38"/>
        <end position="47"/>
    </location>
</feature>
<sequence>MTDPNIERYKAFLAYDFEHDERFQARLQTDRAGVQSLRRNDESRSAEGGRSGLDAESLERARWFYYTKFFPPFDLEAFRLWQKTQPAAAPASVVPMNGANMDQDVAPTADLDAIATTADAAADIDQPAYPLSFQAICDLITAGKPVPGIRTIPNRLNEEPPSRSTLQPRPKPWEKAAQAAPAGDDAPSTVGTSDAPKTLSLPAAEADL</sequence>
<evidence type="ECO:0000256" key="1">
    <source>
        <dbReference type="SAM" id="MobiDB-lite"/>
    </source>
</evidence>
<dbReference type="InterPro" id="IPR040554">
    <property type="entry name" value="KPWE_PEX14_dom"/>
</dbReference>
<gene>
    <name evidence="4" type="ORF">THASP1DRAFT_22220</name>
</gene>
<dbReference type="STRING" id="78915.A0A4P9XVH4"/>
<name>A0A4P9XVH4_9FUNG</name>
<dbReference type="Pfam" id="PF25871">
    <property type="entry name" value="HTH_76"/>
    <property type="match status" value="1"/>
</dbReference>
<dbReference type="Proteomes" id="UP000271241">
    <property type="component" value="Unassembled WGS sequence"/>
</dbReference>
<dbReference type="OrthoDB" id="9936937at2759"/>
<evidence type="ECO:0000259" key="2">
    <source>
        <dbReference type="Pfam" id="PF17733"/>
    </source>
</evidence>
<dbReference type="Pfam" id="PF17733">
    <property type="entry name" value="KPWE_dom"/>
    <property type="match status" value="1"/>
</dbReference>
<feature type="region of interest" description="Disordered" evidence="1">
    <location>
        <begin position="151"/>
        <end position="208"/>
    </location>
</feature>